<keyword evidence="2" id="KW-1185">Reference proteome</keyword>
<proteinExistence type="predicted"/>
<comment type="caution">
    <text evidence="1">The sequence shown here is derived from an EMBL/GenBank/DDBJ whole genome shotgun (WGS) entry which is preliminary data.</text>
</comment>
<reference evidence="1" key="1">
    <citation type="submission" date="2022-04" db="EMBL/GenBank/DDBJ databases">
        <title>Genome of the entomopathogenic fungus Entomophthora muscae.</title>
        <authorList>
            <person name="Elya C."/>
            <person name="Lovett B.R."/>
            <person name="Lee E."/>
            <person name="Macias A.M."/>
            <person name="Hajek A.E."/>
            <person name="De Bivort B.L."/>
            <person name="Kasson M.T."/>
            <person name="De Fine Licht H.H."/>
            <person name="Stajich J.E."/>
        </authorList>
    </citation>
    <scope>NUCLEOTIDE SEQUENCE</scope>
    <source>
        <strain evidence="1">Berkeley</strain>
    </source>
</reference>
<evidence type="ECO:0000313" key="2">
    <source>
        <dbReference type="Proteomes" id="UP001165960"/>
    </source>
</evidence>
<organism evidence="1 2">
    <name type="scientific">Entomophthora muscae</name>
    <dbReference type="NCBI Taxonomy" id="34485"/>
    <lineage>
        <taxon>Eukaryota</taxon>
        <taxon>Fungi</taxon>
        <taxon>Fungi incertae sedis</taxon>
        <taxon>Zoopagomycota</taxon>
        <taxon>Entomophthoromycotina</taxon>
        <taxon>Entomophthoromycetes</taxon>
        <taxon>Entomophthorales</taxon>
        <taxon>Entomophthoraceae</taxon>
        <taxon>Entomophthora</taxon>
    </lineage>
</organism>
<dbReference type="EMBL" id="QTSX02003017">
    <property type="protein sequence ID" value="KAJ9072382.1"/>
    <property type="molecule type" value="Genomic_DNA"/>
</dbReference>
<protein>
    <submittedName>
        <fullName evidence="1">Uncharacterized protein</fullName>
    </submittedName>
</protein>
<name>A0ACC2TCP6_9FUNG</name>
<gene>
    <name evidence="1" type="ORF">DSO57_1028166</name>
</gene>
<accession>A0ACC2TCP6</accession>
<dbReference type="Proteomes" id="UP001165960">
    <property type="component" value="Unassembled WGS sequence"/>
</dbReference>
<evidence type="ECO:0000313" key="1">
    <source>
        <dbReference type="EMBL" id="KAJ9072382.1"/>
    </source>
</evidence>
<sequence length="101" mass="10900">MALVYSQPDALQQSAKQSVVTRLLKGYPVTEMSSQSRNSSLDSKLLHSEEKKDFAEKHPHLNQAKEAAKSVAHAITGNKGNEAGDGMAAEAKHQDGQTNPE</sequence>